<dbReference type="STRING" id="1526658.BHK69_10915"/>
<evidence type="ECO:0000256" key="1">
    <source>
        <dbReference type="SAM" id="MobiDB-lite"/>
    </source>
</evidence>
<accession>A0A1D7U0K8</accession>
<reference evidence="2 3" key="1">
    <citation type="journal article" date="2015" name="Antonie Van Leeuwenhoek">
        <title>Bosea vaviloviae sp. nov., a new species of slow-growing rhizobia isolated from nodules of the relict species Vavilovia formosa (Stev.) Fed.</title>
        <authorList>
            <person name="Safronova V.I."/>
            <person name="Kuznetsova I.G."/>
            <person name="Sazanova A.L."/>
            <person name="Kimeklis A.K."/>
            <person name="Belimov A.A."/>
            <person name="Andronov E.E."/>
            <person name="Pinaev A.G."/>
            <person name="Chizhevskaya E.P."/>
            <person name="Pukhaev A.R."/>
            <person name="Popov K.P."/>
            <person name="Willems A."/>
            <person name="Tikhonovich I.A."/>
        </authorList>
    </citation>
    <scope>NUCLEOTIDE SEQUENCE [LARGE SCALE GENOMIC DNA]</scope>
    <source>
        <strain evidence="2 3">Vaf18</strain>
    </source>
</reference>
<dbReference type="EMBL" id="CP017147">
    <property type="protein sequence ID" value="AOO80903.1"/>
    <property type="molecule type" value="Genomic_DNA"/>
</dbReference>
<dbReference type="OrthoDB" id="5526542at2"/>
<name>A0A1D7U0K8_9HYPH</name>
<dbReference type="Pfam" id="PF06078">
    <property type="entry name" value="DUF937"/>
    <property type="match status" value="1"/>
</dbReference>
<protein>
    <recommendedName>
        <fullName evidence="4">DUF937 domain-containing protein</fullName>
    </recommendedName>
</protein>
<keyword evidence="3" id="KW-1185">Reference proteome</keyword>
<gene>
    <name evidence="2" type="ORF">BHK69_10915</name>
</gene>
<dbReference type="KEGG" id="bvv:BHK69_10915"/>
<dbReference type="InterPro" id="IPR009282">
    <property type="entry name" value="DUF937"/>
</dbReference>
<dbReference type="AlphaFoldDB" id="A0A1D7U0K8"/>
<feature type="compositionally biased region" description="Basic and acidic residues" evidence="1">
    <location>
        <begin position="282"/>
        <end position="294"/>
    </location>
</feature>
<feature type="region of interest" description="Disordered" evidence="1">
    <location>
        <begin position="181"/>
        <end position="309"/>
    </location>
</feature>
<proteinExistence type="predicted"/>
<dbReference type="Proteomes" id="UP000094969">
    <property type="component" value="Chromosome"/>
</dbReference>
<evidence type="ECO:0000313" key="3">
    <source>
        <dbReference type="Proteomes" id="UP000094969"/>
    </source>
</evidence>
<organism evidence="2 3">
    <name type="scientific">Bosea vaviloviae</name>
    <dbReference type="NCBI Taxonomy" id="1526658"/>
    <lineage>
        <taxon>Bacteria</taxon>
        <taxon>Pseudomonadati</taxon>
        <taxon>Pseudomonadota</taxon>
        <taxon>Alphaproteobacteria</taxon>
        <taxon>Hyphomicrobiales</taxon>
        <taxon>Boseaceae</taxon>
        <taxon>Bosea</taxon>
    </lineage>
</organism>
<evidence type="ECO:0008006" key="4">
    <source>
        <dbReference type="Google" id="ProtNLM"/>
    </source>
</evidence>
<dbReference type="RefSeq" id="WP_069690121.1">
    <property type="nucleotide sequence ID" value="NZ_CP017147.1"/>
</dbReference>
<evidence type="ECO:0000313" key="2">
    <source>
        <dbReference type="EMBL" id="AOO80903.1"/>
    </source>
</evidence>
<feature type="compositionally biased region" description="Gly residues" evidence="1">
    <location>
        <begin position="193"/>
        <end position="209"/>
    </location>
</feature>
<sequence length="309" mass="31796">MMNLFEMMQQAQNGQAMQNIARQYGLSQQQTQSAIEALLPAFSMGLQRQTQDPQAFGNLAQMMTATPFGQMFETGGGAIPNHAQTMGNDVLSQLFGSKDVSNAVAAQAAATSGVGQAILKQMLPVIASMVMGGLFKSASNQGLGGILGQFTEMMRGQMPGQQPTSPPPQQAPANPLEAILGGLFGNSQAPGQTQGGPFGGGQMPGGQAGGNPLNPLDGGLLGQILTGMLGGAQQPDAQPAPAPTSRSAQAQPQEEQPDDAPPPSSATGPGSIGLDALNQMFEHGRQVQDSHQDALKSIFDGMFGGPGRR</sequence>
<feature type="region of interest" description="Disordered" evidence="1">
    <location>
        <begin position="156"/>
        <end position="175"/>
    </location>
</feature>